<feature type="domain" description="Multidrug resistance protein MdtA-like alpha-helical hairpin" evidence="3">
    <location>
        <begin position="165"/>
        <end position="233"/>
    </location>
</feature>
<evidence type="ECO:0000313" key="8">
    <source>
        <dbReference type="EMBL" id="GLS61782.1"/>
    </source>
</evidence>
<dbReference type="PANTHER" id="PTHR30469:SF15">
    <property type="entry name" value="HLYD FAMILY OF SECRETION PROTEINS"/>
    <property type="match status" value="1"/>
</dbReference>
<evidence type="ECO:0000256" key="1">
    <source>
        <dbReference type="ARBA" id="ARBA00009477"/>
    </source>
</evidence>
<feature type="domain" description="YknX-like C-terminal permuted SH3-like" evidence="6">
    <location>
        <begin position="352"/>
        <end position="418"/>
    </location>
</feature>
<evidence type="ECO:0000313" key="7">
    <source>
        <dbReference type="EMBL" id="GEP02573.1"/>
    </source>
</evidence>
<dbReference type="Pfam" id="PF25954">
    <property type="entry name" value="Beta-barrel_RND_2"/>
    <property type="match status" value="1"/>
</dbReference>
<dbReference type="Proteomes" id="UP000321960">
    <property type="component" value="Unassembled WGS sequence"/>
</dbReference>
<dbReference type="EMBL" id="BJZU01000005">
    <property type="protein sequence ID" value="GEP02573.1"/>
    <property type="molecule type" value="Genomic_DNA"/>
</dbReference>
<comment type="caution">
    <text evidence="7">The sequence shown here is derived from an EMBL/GenBank/DDBJ whole genome shotgun (WGS) entry which is preliminary data.</text>
</comment>
<dbReference type="NCBIfam" id="TIGR01730">
    <property type="entry name" value="RND_mfp"/>
    <property type="match status" value="1"/>
</dbReference>
<evidence type="ECO:0000313" key="9">
    <source>
        <dbReference type="Proteomes" id="UP000321960"/>
    </source>
</evidence>
<dbReference type="PANTHER" id="PTHR30469">
    <property type="entry name" value="MULTIDRUG RESISTANCE PROTEIN MDTA"/>
    <property type="match status" value="1"/>
</dbReference>
<evidence type="ECO:0000259" key="3">
    <source>
        <dbReference type="Pfam" id="PF25876"/>
    </source>
</evidence>
<organism evidence="7 9">
    <name type="scientific">Methylobacterium oxalidis</name>
    <dbReference type="NCBI Taxonomy" id="944322"/>
    <lineage>
        <taxon>Bacteria</taxon>
        <taxon>Pseudomonadati</taxon>
        <taxon>Pseudomonadota</taxon>
        <taxon>Alphaproteobacteria</taxon>
        <taxon>Hyphomicrobiales</taxon>
        <taxon>Methylobacteriaceae</taxon>
        <taxon>Methylobacterium</taxon>
    </lineage>
</organism>
<dbReference type="RefSeq" id="WP_147024250.1">
    <property type="nucleotide sequence ID" value="NZ_BJZU01000005.1"/>
</dbReference>
<dbReference type="Gene3D" id="2.40.50.100">
    <property type="match status" value="1"/>
</dbReference>
<name>A0A512IY39_9HYPH</name>
<dbReference type="InterPro" id="IPR058792">
    <property type="entry name" value="Beta-barrel_RND_2"/>
</dbReference>
<reference evidence="10" key="2">
    <citation type="journal article" date="2019" name="Int. J. Syst. Evol. Microbiol.">
        <title>The Global Catalogue of Microorganisms (GCM) 10K type strain sequencing project: providing services to taxonomists for standard genome sequencing and annotation.</title>
        <authorList>
            <consortium name="The Broad Institute Genomics Platform"/>
            <consortium name="The Broad Institute Genome Sequencing Center for Infectious Disease"/>
            <person name="Wu L."/>
            <person name="Ma J."/>
        </authorList>
    </citation>
    <scope>NUCLEOTIDE SEQUENCE [LARGE SCALE GENOMIC DNA]</scope>
    <source>
        <strain evidence="10">NBRC 107715</strain>
    </source>
</reference>
<feature type="region of interest" description="Disordered" evidence="2">
    <location>
        <begin position="1"/>
        <end position="43"/>
    </location>
</feature>
<evidence type="ECO:0000313" key="10">
    <source>
        <dbReference type="Proteomes" id="UP001156856"/>
    </source>
</evidence>
<dbReference type="Gene3D" id="2.40.30.170">
    <property type="match status" value="1"/>
</dbReference>
<feature type="domain" description="Multidrug resistance protein MdtA-like barrel-sandwich hybrid" evidence="4">
    <location>
        <begin position="127"/>
        <end position="261"/>
    </location>
</feature>
<protein>
    <submittedName>
        <fullName evidence="7">Hemolysin secretion protein D</fullName>
    </submittedName>
</protein>
<feature type="domain" description="CusB-like beta-barrel" evidence="5">
    <location>
        <begin position="272"/>
        <end position="344"/>
    </location>
</feature>
<dbReference type="EMBL" id="BSPK01000004">
    <property type="protein sequence ID" value="GLS61782.1"/>
    <property type="molecule type" value="Genomic_DNA"/>
</dbReference>
<dbReference type="SUPFAM" id="SSF111369">
    <property type="entry name" value="HlyD-like secretion proteins"/>
    <property type="match status" value="1"/>
</dbReference>
<dbReference type="InterPro" id="IPR058625">
    <property type="entry name" value="MdtA-like_BSH"/>
</dbReference>
<dbReference type="Pfam" id="PF25989">
    <property type="entry name" value="YknX_C"/>
    <property type="match status" value="1"/>
</dbReference>
<dbReference type="GO" id="GO:0015562">
    <property type="term" value="F:efflux transmembrane transporter activity"/>
    <property type="evidence" value="ECO:0007669"/>
    <property type="project" value="TreeGrafter"/>
</dbReference>
<reference evidence="8" key="1">
    <citation type="journal article" date="2014" name="Int. J. Syst. Evol. Microbiol.">
        <title>Complete genome of a new Firmicutes species belonging to the dominant human colonic microbiota ('Ruminococcus bicirculans') reveals two chromosomes and a selective capacity to utilize plant glucans.</title>
        <authorList>
            <consortium name="NISC Comparative Sequencing Program"/>
            <person name="Wegmann U."/>
            <person name="Louis P."/>
            <person name="Goesmann A."/>
            <person name="Henrissat B."/>
            <person name="Duncan S.H."/>
            <person name="Flint H.J."/>
        </authorList>
    </citation>
    <scope>NUCLEOTIDE SEQUENCE</scope>
    <source>
        <strain evidence="8">NBRC 107715</strain>
    </source>
</reference>
<dbReference type="Gene3D" id="2.40.420.20">
    <property type="match status" value="1"/>
</dbReference>
<dbReference type="OrthoDB" id="9813967at2"/>
<dbReference type="InterPro" id="IPR006143">
    <property type="entry name" value="RND_pump_MFP"/>
</dbReference>
<dbReference type="InterPro" id="IPR058637">
    <property type="entry name" value="YknX-like_C"/>
</dbReference>
<dbReference type="Pfam" id="PF25876">
    <property type="entry name" value="HH_MFP_RND"/>
    <property type="match status" value="1"/>
</dbReference>
<comment type="similarity">
    <text evidence="1">Belongs to the membrane fusion protein (MFP) (TC 8.A.1) family.</text>
</comment>
<dbReference type="InterPro" id="IPR058624">
    <property type="entry name" value="MdtA-like_HH"/>
</dbReference>
<dbReference type="Proteomes" id="UP001156856">
    <property type="component" value="Unassembled WGS sequence"/>
</dbReference>
<proteinExistence type="inferred from homology"/>
<accession>A0A512IY39</accession>
<evidence type="ECO:0000259" key="4">
    <source>
        <dbReference type="Pfam" id="PF25917"/>
    </source>
</evidence>
<dbReference type="Pfam" id="PF25917">
    <property type="entry name" value="BSH_RND"/>
    <property type="match status" value="1"/>
</dbReference>
<dbReference type="Gene3D" id="1.10.287.470">
    <property type="entry name" value="Helix hairpin bin"/>
    <property type="match status" value="1"/>
</dbReference>
<dbReference type="AlphaFoldDB" id="A0A512IY39"/>
<sequence length="424" mass="44906">MSVVPARSTAAESGFGPLSRSGEGQGEGFRSSRTTRTPHPVGWRRLDLSRTGELGAPRPTLLPVSRRLPLLASSLLLPVLLVACQPAQEKAAAPPVRPVLYTLAKPVDRVIFGPFAGTVEPRYQSQLGFQIGGRVVARDVTVGDIVTKGQRLAALDPVVPRFALVRAEADVADARAQAENASATEARTRRLMEGGNVTQAQLDGAVANRDTAQARLAQAQSSLQKAQDQIGYTELKADFDGVVTQRSAEVGQVLSAGQAVVTVARPEEREAVVDIPEDLAGAMPKDGRFAVSLQSAPEVTAAGRVREVSPFADQTTRTRRVRMTLENPPPAFRLGATITVSLSRPVAARFPLPATALLSENGRDSVWIVNAGGDAVARRDVTVAERGPERVSVTGGLKAGERVVVAGVHSLQDGQTVRLSEEPL</sequence>
<gene>
    <name evidence="8" type="ORF">GCM10007888_01630</name>
    <name evidence="7" type="ORF">MOX02_06110</name>
</gene>
<evidence type="ECO:0000256" key="2">
    <source>
        <dbReference type="SAM" id="MobiDB-lite"/>
    </source>
</evidence>
<evidence type="ECO:0000259" key="5">
    <source>
        <dbReference type="Pfam" id="PF25954"/>
    </source>
</evidence>
<evidence type="ECO:0000259" key="6">
    <source>
        <dbReference type="Pfam" id="PF25989"/>
    </source>
</evidence>
<dbReference type="GO" id="GO:1990281">
    <property type="term" value="C:efflux pump complex"/>
    <property type="evidence" value="ECO:0007669"/>
    <property type="project" value="TreeGrafter"/>
</dbReference>
<keyword evidence="10" id="KW-1185">Reference proteome</keyword>
<reference evidence="8" key="4">
    <citation type="submission" date="2023-01" db="EMBL/GenBank/DDBJ databases">
        <title>Draft genome sequence of Methylobacterium oxalidis strain NBRC 107715.</title>
        <authorList>
            <person name="Sun Q."/>
            <person name="Mori K."/>
        </authorList>
    </citation>
    <scope>NUCLEOTIDE SEQUENCE</scope>
    <source>
        <strain evidence="8">NBRC 107715</strain>
    </source>
</reference>
<reference evidence="7 9" key="3">
    <citation type="submission" date="2019-07" db="EMBL/GenBank/DDBJ databases">
        <title>Whole genome shotgun sequence of Methylobacterium oxalidis NBRC 107715.</title>
        <authorList>
            <person name="Hosoyama A."/>
            <person name="Uohara A."/>
            <person name="Ohji S."/>
            <person name="Ichikawa N."/>
        </authorList>
    </citation>
    <scope>NUCLEOTIDE SEQUENCE [LARGE SCALE GENOMIC DNA]</scope>
    <source>
        <strain evidence="7 9">NBRC 107715</strain>
    </source>
</reference>